<evidence type="ECO:0000313" key="1">
    <source>
        <dbReference type="EMBL" id="SHF99315.1"/>
    </source>
</evidence>
<dbReference type="STRING" id="288992.SAMN04488522_10479"/>
<name>A0A1M5G6D5_9SPHI</name>
<keyword evidence="2" id="KW-1185">Reference proteome</keyword>
<dbReference type="Proteomes" id="UP000184287">
    <property type="component" value="Unassembled WGS sequence"/>
</dbReference>
<dbReference type="AlphaFoldDB" id="A0A1M5G6D5"/>
<dbReference type="OrthoDB" id="680758at2"/>
<gene>
    <name evidence="1" type="ORF">SAMN04488522_10479</name>
</gene>
<accession>A0A1M5G6D5</accession>
<organism evidence="1 2">
    <name type="scientific">Pedobacter caeni</name>
    <dbReference type="NCBI Taxonomy" id="288992"/>
    <lineage>
        <taxon>Bacteria</taxon>
        <taxon>Pseudomonadati</taxon>
        <taxon>Bacteroidota</taxon>
        <taxon>Sphingobacteriia</taxon>
        <taxon>Sphingobacteriales</taxon>
        <taxon>Sphingobacteriaceae</taxon>
        <taxon>Pedobacter</taxon>
    </lineage>
</organism>
<protein>
    <submittedName>
        <fullName evidence="1">Uncharacterized protein</fullName>
    </submittedName>
</protein>
<proteinExistence type="predicted"/>
<dbReference type="EMBL" id="FQUQ01000004">
    <property type="protein sequence ID" value="SHF99315.1"/>
    <property type="molecule type" value="Genomic_DNA"/>
</dbReference>
<dbReference type="RefSeq" id="WP_073232820.1">
    <property type="nucleotide sequence ID" value="NZ_FQUQ01000004.1"/>
</dbReference>
<evidence type="ECO:0000313" key="2">
    <source>
        <dbReference type="Proteomes" id="UP000184287"/>
    </source>
</evidence>
<dbReference type="PROSITE" id="PS51257">
    <property type="entry name" value="PROKAR_LIPOPROTEIN"/>
    <property type="match status" value="1"/>
</dbReference>
<sequence>MKKYIQGVLLIALSIILIGSSGCKKQELAETKTPKVVVLNIQGTKGVKDTLEFVKNNIVIAQIGNENQSFLIEGIKVSADENADIIVRRKGHAEILATRTISADLLKQTISCYYDGEKVYGNTVKLKVKGYAITGTLELLLDGKVIGSGTGSELTKTLDLGIDDGKNRQVQIRKKDENTPLLNKEIVANEPAQSLVFYYDGTKIFDKIDVGVPVNPANMLLSVKFTSKYDALFRAPADLMILKGKDGDDVYTQIGVIELSSDGSFSKAIELPSLAAEPRYTYSVKIVKRGTADELPYDLTNTATPLKPGAGRFRVDYTAGSSSMLVITDEVTQTTTGPPTRRGTQISLNKTDIGQYFK</sequence>
<reference evidence="2" key="1">
    <citation type="submission" date="2016-11" db="EMBL/GenBank/DDBJ databases">
        <authorList>
            <person name="Varghese N."/>
            <person name="Submissions S."/>
        </authorList>
    </citation>
    <scope>NUCLEOTIDE SEQUENCE [LARGE SCALE GENOMIC DNA]</scope>
    <source>
        <strain evidence="2">DSM 16990</strain>
    </source>
</reference>